<protein>
    <submittedName>
        <fullName evidence="2">Putative cell cycle control protein</fullName>
    </submittedName>
</protein>
<dbReference type="AlphaFoldDB" id="A0A420I5D8"/>
<feature type="region of interest" description="Disordered" evidence="1">
    <location>
        <begin position="158"/>
        <end position="187"/>
    </location>
</feature>
<feature type="region of interest" description="Disordered" evidence="1">
    <location>
        <begin position="1"/>
        <end position="39"/>
    </location>
</feature>
<feature type="compositionally biased region" description="Low complexity" evidence="1">
    <location>
        <begin position="20"/>
        <end position="30"/>
    </location>
</feature>
<comment type="caution">
    <text evidence="2">The sequence shown here is derived from an EMBL/GenBank/DDBJ whole genome shotgun (WGS) entry which is preliminary data.</text>
</comment>
<evidence type="ECO:0000313" key="3">
    <source>
        <dbReference type="Proteomes" id="UP000285405"/>
    </source>
</evidence>
<dbReference type="GO" id="GO:0033768">
    <property type="term" value="C:SUMO-targeted ubiquitin ligase complex"/>
    <property type="evidence" value="ECO:0007669"/>
    <property type="project" value="TreeGrafter"/>
</dbReference>
<sequence>MDIWSRNTGRPKRSFEDMSQSRSIQPSSVSLGDFESTTYSGEEDLNSLFVGRRRTSLSRNNSSSRVSRETAEQAQPSFQSSQQISSTQTVIDLTNDVEHVATQRPSNQVRGASQEPLVGSGRTIGSGSFVDLTGDQENEESDDIIVTGQRRVILRRNISRSDPRPPFHNNPQRHGRSGSPSLLMPSRSAVPVVPTRYRFTAVRDDQGRLAVDLTRLGQMFSPHSIDSMPTLWHFGALQNMASHIDYGQGSHNRTPEHVPPPAARDNFTRSLTGSDTIICPSCEEELIQNKDEPLIKKGKKTISKKDREEHPFWVAKECGHVYCNRCFQSRGDRIKTTGFRYGVKPLSSRLTSRKPLLCAVDDCKSEIRAKDKWVGVFL</sequence>
<dbReference type="PANTHER" id="PTHR28042:SF1">
    <property type="entry name" value="E3 UBIQUITIN-PROTEIN LIGASE COMPLEX SLX5-SLX8 SUBUNIT SLX5"/>
    <property type="match status" value="1"/>
</dbReference>
<feature type="region of interest" description="Disordered" evidence="1">
    <location>
        <begin position="103"/>
        <end position="124"/>
    </location>
</feature>
<evidence type="ECO:0000313" key="2">
    <source>
        <dbReference type="EMBL" id="RKF64862.1"/>
    </source>
</evidence>
<dbReference type="PANTHER" id="PTHR28042">
    <property type="entry name" value="E3 UBIQUITIN-PROTEIN LIGASE COMPLEX SLX5-SLX8 SUBUNIT SLX5"/>
    <property type="match status" value="1"/>
</dbReference>
<feature type="region of interest" description="Disordered" evidence="1">
    <location>
        <begin position="54"/>
        <end position="87"/>
    </location>
</feature>
<proteinExistence type="predicted"/>
<feature type="compositionally biased region" description="Low complexity" evidence="1">
    <location>
        <begin position="73"/>
        <end position="87"/>
    </location>
</feature>
<evidence type="ECO:0000256" key="1">
    <source>
        <dbReference type="SAM" id="MobiDB-lite"/>
    </source>
</evidence>
<name>A0A420I5D8_9PEZI</name>
<dbReference type="Proteomes" id="UP000285405">
    <property type="component" value="Unassembled WGS sequence"/>
</dbReference>
<organism evidence="2 3">
    <name type="scientific">Golovinomyces cichoracearum</name>
    <dbReference type="NCBI Taxonomy" id="62708"/>
    <lineage>
        <taxon>Eukaryota</taxon>
        <taxon>Fungi</taxon>
        <taxon>Dikarya</taxon>
        <taxon>Ascomycota</taxon>
        <taxon>Pezizomycotina</taxon>
        <taxon>Leotiomycetes</taxon>
        <taxon>Erysiphales</taxon>
        <taxon>Erysiphaceae</taxon>
        <taxon>Golovinomyces</taxon>
    </lineage>
</organism>
<reference evidence="2 3" key="1">
    <citation type="journal article" date="2018" name="BMC Genomics">
        <title>Comparative genome analyses reveal sequence features reflecting distinct modes of host-adaptation between dicot and monocot powdery mildew.</title>
        <authorList>
            <person name="Wu Y."/>
            <person name="Ma X."/>
            <person name="Pan Z."/>
            <person name="Kale S.D."/>
            <person name="Song Y."/>
            <person name="King H."/>
            <person name="Zhang Q."/>
            <person name="Presley C."/>
            <person name="Deng X."/>
            <person name="Wei C.I."/>
            <person name="Xiao S."/>
        </authorList>
    </citation>
    <scope>NUCLEOTIDE SEQUENCE [LARGE SCALE GENOMIC DNA]</scope>
    <source>
        <strain evidence="2">UCSC1</strain>
    </source>
</reference>
<dbReference type="EMBL" id="MCBR01012872">
    <property type="protein sequence ID" value="RKF64862.1"/>
    <property type="molecule type" value="Genomic_DNA"/>
</dbReference>
<dbReference type="InterPro" id="IPR038886">
    <property type="entry name" value="E3_SLX5/Rfp1"/>
</dbReference>
<gene>
    <name evidence="2" type="ORF">GcC1_128001</name>
</gene>
<dbReference type="GO" id="GO:0004842">
    <property type="term" value="F:ubiquitin-protein transferase activity"/>
    <property type="evidence" value="ECO:0007669"/>
    <property type="project" value="TreeGrafter"/>
</dbReference>
<dbReference type="OrthoDB" id="2398441at2759"/>
<accession>A0A420I5D8</accession>